<keyword evidence="3" id="KW-1185">Reference proteome</keyword>
<dbReference type="InterPro" id="IPR008269">
    <property type="entry name" value="Lon_proteolytic"/>
</dbReference>
<dbReference type="GeneID" id="9054760"/>
<accession>C5LMJ6</accession>
<dbReference type="RefSeq" id="XP_002769329.1">
    <property type="nucleotide sequence ID" value="XM_002769283.1"/>
</dbReference>
<dbReference type="InterPro" id="IPR020568">
    <property type="entry name" value="Ribosomal_Su5_D2-typ_SF"/>
</dbReference>
<proteinExistence type="predicted"/>
<evidence type="ECO:0000313" key="2">
    <source>
        <dbReference type="EMBL" id="EER02047.1"/>
    </source>
</evidence>
<protein>
    <recommendedName>
        <fullName evidence="1">Lon proteolytic domain-containing protein</fullName>
    </recommendedName>
</protein>
<dbReference type="InParanoid" id="C5LMJ6"/>
<evidence type="ECO:0000313" key="3">
    <source>
        <dbReference type="Proteomes" id="UP000007800"/>
    </source>
</evidence>
<dbReference type="GO" id="GO:0004176">
    <property type="term" value="F:ATP-dependent peptidase activity"/>
    <property type="evidence" value="ECO:0007669"/>
    <property type="project" value="InterPro"/>
</dbReference>
<dbReference type="Pfam" id="PF05362">
    <property type="entry name" value="Lon_C"/>
    <property type="match status" value="1"/>
</dbReference>
<evidence type="ECO:0000259" key="1">
    <source>
        <dbReference type="Pfam" id="PF05362"/>
    </source>
</evidence>
<dbReference type="InterPro" id="IPR014721">
    <property type="entry name" value="Ribsml_uS5_D2-typ_fold_subgr"/>
</dbReference>
<organism evidence="3">
    <name type="scientific">Perkinsus marinus (strain ATCC 50983 / TXsc)</name>
    <dbReference type="NCBI Taxonomy" id="423536"/>
    <lineage>
        <taxon>Eukaryota</taxon>
        <taxon>Sar</taxon>
        <taxon>Alveolata</taxon>
        <taxon>Perkinsozoa</taxon>
        <taxon>Perkinsea</taxon>
        <taxon>Perkinsida</taxon>
        <taxon>Perkinsidae</taxon>
        <taxon>Perkinsus</taxon>
    </lineage>
</organism>
<feature type="domain" description="Lon proteolytic" evidence="1">
    <location>
        <begin position="2"/>
        <end position="63"/>
    </location>
</feature>
<gene>
    <name evidence="2" type="ORF">Pmar_PMAR018339</name>
</gene>
<dbReference type="AlphaFoldDB" id="C5LMJ6"/>
<reference evidence="2 3" key="1">
    <citation type="submission" date="2008-07" db="EMBL/GenBank/DDBJ databases">
        <authorList>
            <person name="El-Sayed N."/>
            <person name="Caler E."/>
            <person name="Inman J."/>
            <person name="Amedeo P."/>
            <person name="Hass B."/>
            <person name="Wortman J."/>
        </authorList>
    </citation>
    <scope>NUCLEOTIDE SEQUENCE [LARGE SCALE GENOMIC DNA]</scope>
    <source>
        <strain evidence="3">ATCC 50983 / TXsc</strain>
    </source>
</reference>
<dbReference type="EMBL" id="GG683566">
    <property type="protein sequence ID" value="EER02047.1"/>
    <property type="molecule type" value="Genomic_DNA"/>
</dbReference>
<dbReference type="GO" id="GO:0006508">
    <property type="term" value="P:proteolysis"/>
    <property type="evidence" value="ECO:0007669"/>
    <property type="project" value="InterPro"/>
</dbReference>
<dbReference type="SUPFAM" id="SSF54211">
    <property type="entry name" value="Ribosomal protein S5 domain 2-like"/>
    <property type="match status" value="1"/>
</dbReference>
<sequence length="77" mass="7735">VALGLAVTAGGGDVLEIETTLTSSSASVGGGTGKVSITGQLGKVMQESVSAALAQLKARVYAVQDRAMAEGETPVWW</sequence>
<name>C5LMJ6_PERM5</name>
<dbReference type="Proteomes" id="UP000007800">
    <property type="component" value="Unassembled WGS sequence"/>
</dbReference>
<dbReference type="Gene3D" id="3.30.230.10">
    <property type="match status" value="1"/>
</dbReference>
<dbReference type="MEROPS" id="S16.A12"/>
<feature type="non-terminal residue" evidence="2">
    <location>
        <position position="1"/>
    </location>
</feature>
<dbReference type="GO" id="GO:0004252">
    <property type="term" value="F:serine-type endopeptidase activity"/>
    <property type="evidence" value="ECO:0007669"/>
    <property type="project" value="InterPro"/>
</dbReference>